<evidence type="ECO:0000313" key="2">
    <source>
        <dbReference type="EMBL" id="CAB3721714.1"/>
    </source>
</evidence>
<dbReference type="InterPro" id="IPR011009">
    <property type="entry name" value="Kinase-like_dom_sf"/>
</dbReference>
<dbReference type="PANTHER" id="PTHR11012:SF30">
    <property type="entry name" value="PROTEIN KINASE-LIKE DOMAIN-CONTAINING"/>
    <property type="match status" value="1"/>
</dbReference>
<dbReference type="Proteomes" id="UP000494205">
    <property type="component" value="Unassembled WGS sequence"/>
</dbReference>
<gene>
    <name evidence="3" type="ORF">C0Z16_23790</name>
    <name evidence="2" type="ORF">LMG27174_05021</name>
</gene>
<evidence type="ECO:0000313" key="5">
    <source>
        <dbReference type="Proteomes" id="UP000494205"/>
    </source>
</evidence>
<organism evidence="2 5">
    <name type="scientific">Paraburkholderia rhynchosiae</name>
    <dbReference type="NCBI Taxonomy" id="487049"/>
    <lineage>
        <taxon>Bacteria</taxon>
        <taxon>Pseudomonadati</taxon>
        <taxon>Pseudomonadota</taxon>
        <taxon>Betaproteobacteria</taxon>
        <taxon>Burkholderiales</taxon>
        <taxon>Burkholderiaceae</taxon>
        <taxon>Paraburkholderia</taxon>
    </lineage>
</organism>
<reference evidence="3 4" key="1">
    <citation type="submission" date="2018-01" db="EMBL/GenBank/DDBJ databases">
        <title>Whole genome analyses suggest that Burkholderia sensu lato contains two further novel genera in the rhizoxinica-symbiotica group Mycetohabitans gen. nov., and Trinickia gen. nov.: implications for the evolution of diazotrophy and nodulation in the Burkholderiaceae.</title>
        <authorList>
            <person name="Estrada-de los Santos P."/>
            <person name="Palmer M."/>
            <person name="Chavez-Ramirez B."/>
            <person name="Beukes C."/>
            <person name="Steenkamp E.T."/>
            <person name="Hirsch A.M."/>
            <person name="Manyaka P."/>
            <person name="Maluk M."/>
            <person name="Lafos M."/>
            <person name="Crook M."/>
            <person name="Gross E."/>
            <person name="Simon M.F."/>
            <person name="Bueno dos Reis Junior F."/>
            <person name="Poole P.S."/>
            <person name="Venter S.N."/>
            <person name="James E.K."/>
        </authorList>
    </citation>
    <scope>NUCLEOTIDE SEQUENCE [LARGE SCALE GENOMIC DNA]</scope>
    <source>
        <strain evidence="3 4">WSM 3937</strain>
    </source>
</reference>
<evidence type="ECO:0000313" key="3">
    <source>
        <dbReference type="EMBL" id="PMS27899.1"/>
    </source>
</evidence>
<dbReference type="RefSeq" id="WP_102634528.1">
    <property type="nucleotide sequence ID" value="NZ_CADIJZ010000021.1"/>
</dbReference>
<proteinExistence type="predicted"/>
<name>A0A2N7WEM1_9BURK</name>
<reference evidence="2 5" key="2">
    <citation type="submission" date="2020-04" db="EMBL/GenBank/DDBJ databases">
        <authorList>
            <person name="De Canck E."/>
        </authorList>
    </citation>
    <scope>NUCLEOTIDE SEQUENCE [LARGE SCALE GENOMIC DNA]</scope>
    <source>
        <strain evidence="2 5">LMG 27174</strain>
    </source>
</reference>
<dbReference type="EMBL" id="PNXY01000019">
    <property type="protein sequence ID" value="PMS27899.1"/>
    <property type="molecule type" value="Genomic_DNA"/>
</dbReference>
<dbReference type="PANTHER" id="PTHR11012">
    <property type="entry name" value="PROTEIN KINASE-LIKE DOMAIN-CONTAINING"/>
    <property type="match status" value="1"/>
</dbReference>
<dbReference type="EMBL" id="CADIJZ010000021">
    <property type="protein sequence ID" value="CAB3721714.1"/>
    <property type="molecule type" value="Genomic_DNA"/>
</dbReference>
<evidence type="ECO:0000259" key="1">
    <source>
        <dbReference type="Pfam" id="PF01636"/>
    </source>
</evidence>
<feature type="domain" description="Aminoglycoside phosphotransferase" evidence="1">
    <location>
        <begin position="91"/>
        <end position="306"/>
    </location>
</feature>
<evidence type="ECO:0000313" key="4">
    <source>
        <dbReference type="Proteomes" id="UP000235659"/>
    </source>
</evidence>
<accession>A0A2N7WEM1</accession>
<sequence>MERECEARLSPLPVEVGEVTAKWLSQALATYCEGVEVTSLKLMDVIYGTATKLRVRPEYNARGNEAGLPRSLIVKGGFVPEYRHLNAYIYEYEARFFDEVQPELPVQVPRAYFSATDHSNGQSIVILEDLAERDVTFCRVQNTLSYAQAAANLDAQARLHAQYWSAPALAADGKLGWLAEQDPLPDGEAGTYHWGQLKADVFAHYTQLPRGAAIARQFHDRDWMQRALLNLRSFDRLGPMTFLHGDVHLGNLYIERDGTPGFLDWQSYRRGPWSHDFTYFLVSALDIADRPEWERSLLTHYLERLAAYGVATPPSFDEAWDAYRRHLVYGLYFWLVNPVEWQAEVNNCAVASRFAMAALDHDVFELMG</sequence>
<dbReference type="Proteomes" id="UP000235659">
    <property type="component" value="Unassembled WGS sequence"/>
</dbReference>
<dbReference type="Gene3D" id="3.90.1200.10">
    <property type="match status" value="1"/>
</dbReference>
<dbReference type="SUPFAM" id="SSF56112">
    <property type="entry name" value="Protein kinase-like (PK-like)"/>
    <property type="match status" value="1"/>
</dbReference>
<dbReference type="InterPro" id="IPR002575">
    <property type="entry name" value="Aminoglycoside_PTrfase"/>
</dbReference>
<protein>
    <recommendedName>
        <fullName evidence="1">Aminoglycoside phosphotransferase domain-containing protein</fullName>
    </recommendedName>
</protein>
<keyword evidence="4" id="KW-1185">Reference proteome</keyword>
<dbReference type="AlphaFoldDB" id="A0A2N7WEM1"/>
<dbReference type="OrthoDB" id="3806873at2"/>
<dbReference type="Pfam" id="PF01636">
    <property type="entry name" value="APH"/>
    <property type="match status" value="1"/>
</dbReference>